<evidence type="ECO:0000313" key="3">
    <source>
        <dbReference type="Proteomes" id="UP000837857"/>
    </source>
</evidence>
<keyword evidence="3" id="KW-1185">Reference proteome</keyword>
<evidence type="ECO:0000256" key="1">
    <source>
        <dbReference type="SAM" id="MobiDB-lite"/>
    </source>
</evidence>
<proteinExistence type="predicted"/>
<feature type="region of interest" description="Disordered" evidence="1">
    <location>
        <begin position="1"/>
        <end position="23"/>
    </location>
</feature>
<feature type="non-terminal residue" evidence="2">
    <location>
        <position position="1"/>
    </location>
</feature>
<organism evidence="2 3">
    <name type="scientific">Iphiclides podalirius</name>
    <name type="common">scarce swallowtail</name>
    <dbReference type="NCBI Taxonomy" id="110791"/>
    <lineage>
        <taxon>Eukaryota</taxon>
        <taxon>Metazoa</taxon>
        <taxon>Ecdysozoa</taxon>
        <taxon>Arthropoda</taxon>
        <taxon>Hexapoda</taxon>
        <taxon>Insecta</taxon>
        <taxon>Pterygota</taxon>
        <taxon>Neoptera</taxon>
        <taxon>Endopterygota</taxon>
        <taxon>Lepidoptera</taxon>
        <taxon>Glossata</taxon>
        <taxon>Ditrysia</taxon>
        <taxon>Papilionoidea</taxon>
        <taxon>Papilionidae</taxon>
        <taxon>Papilioninae</taxon>
        <taxon>Iphiclides</taxon>
    </lineage>
</organism>
<name>A0ABN8HN65_9NEOP</name>
<dbReference type="Proteomes" id="UP000837857">
    <property type="component" value="Chromosome 1"/>
</dbReference>
<evidence type="ECO:0000313" key="2">
    <source>
        <dbReference type="EMBL" id="CAH2034783.1"/>
    </source>
</evidence>
<accession>A0ABN8HN65</accession>
<sequence length="94" mass="10519">MEDQGPTADLTTNPISLSGRPLEQAQEYNYYERTHWMERAHQTSPKGMVDVGQSNEVKVGLGRTHVPMLEQARFGVETPAMQEKCGQTTSPTVR</sequence>
<dbReference type="EMBL" id="OW152813">
    <property type="protein sequence ID" value="CAH2034783.1"/>
    <property type="molecule type" value="Genomic_DNA"/>
</dbReference>
<reference evidence="2" key="1">
    <citation type="submission" date="2022-03" db="EMBL/GenBank/DDBJ databases">
        <authorList>
            <person name="Martin H S."/>
        </authorList>
    </citation>
    <scope>NUCLEOTIDE SEQUENCE</scope>
</reference>
<protein>
    <submittedName>
        <fullName evidence="2">Uncharacterized protein</fullName>
    </submittedName>
</protein>
<gene>
    <name evidence="2" type="ORF">IPOD504_LOCUS287</name>
</gene>